<reference evidence="1 2" key="1">
    <citation type="submission" date="2017-04" db="EMBL/GenBank/DDBJ databases">
        <title>Complete Genome Sequence of Salmonella enterica serovar Typhimurium Bacteriophage LPST10, Isolated in China.</title>
        <authorList>
            <person name="Dong X."/>
            <person name="Huang C."/>
            <person name="Morsy M.K."/>
            <person name="Li Z."/>
            <person name="Zhou Y."/>
            <person name="Willias S.P."/>
            <person name="Abdelnabby H."/>
            <person name="Liu J."/>
            <person name="Wang X."/>
            <person name="Li J."/>
        </authorList>
    </citation>
    <scope>NUCLEOTIDE SEQUENCE [LARGE SCALE GENOMIC DNA]</scope>
</reference>
<organism evidence="1 2">
    <name type="scientific">Salmonella phage LPST10</name>
    <dbReference type="NCBI Taxonomy" id="1973454"/>
    <lineage>
        <taxon>Viruses</taxon>
        <taxon>Duplodnaviria</taxon>
        <taxon>Heunggongvirae</taxon>
        <taxon>Uroviricota</taxon>
        <taxon>Caudoviricetes</taxon>
        <taxon>Skatevirus</taxon>
        <taxon>Skatevirus LPST10</taxon>
    </lineage>
</organism>
<proteinExistence type="predicted"/>
<keyword evidence="2" id="KW-1185">Reference proteome</keyword>
<dbReference type="Proteomes" id="UP000223281">
    <property type="component" value="Segment"/>
</dbReference>
<name>A0A1W6DY15_9CAUD</name>
<evidence type="ECO:0000313" key="1">
    <source>
        <dbReference type="EMBL" id="ARK07814.1"/>
    </source>
</evidence>
<sequence>MKIKDREEFEDAQAMARIAVDRTNNSIPAEAFWSAAMQALISAYGLSK</sequence>
<protein>
    <submittedName>
        <fullName evidence="1">Uncharacterized protein</fullName>
    </submittedName>
</protein>
<accession>A0A1W6DY15</accession>
<gene>
    <name evidence="1" type="ORF">LPST10_00082</name>
</gene>
<evidence type="ECO:0000313" key="2">
    <source>
        <dbReference type="Proteomes" id="UP000223281"/>
    </source>
</evidence>
<dbReference type="EMBL" id="KY860935">
    <property type="protein sequence ID" value="ARK07814.1"/>
    <property type="molecule type" value="Genomic_DNA"/>
</dbReference>